<dbReference type="Proteomes" id="UP000799291">
    <property type="component" value="Unassembled WGS sequence"/>
</dbReference>
<dbReference type="InterPro" id="IPR000073">
    <property type="entry name" value="AB_hydrolase_1"/>
</dbReference>
<sequence>MSLYNSIVIPLSVISGIWIPATLLCCVPWVQEHGMLYLHNVTFWPGKWLGEPERAGFLKNQVVPFRIPTKDGERLFAWLIAPLGVYSKRAREFIEEKPSETDVEEKLAYKTLRDDPEARLLIYFHGNTATIAQGRRTEEYRVYSSGASDKIFVLTFDYRGFGKSTGKPSEIGLLNDAEAVVDWALTTVGISPDRVVLLGHSLGTAVATGIAHYYANLDSPIEFAGLILCAAFTNSASAFSAYSIGGVVPILAPVKLIPSLQAWFSRRMRDTWRTDQRLAALAKQCEKLQLVLVHAEDDGTMPWDQSEQLFASTLKSATEGVPPLLKVVDLGEVGRQEIWRVGKRSISKLVAKHGDHNTMMKWSPISLAVLESFGLATVTSATPPDL</sequence>
<dbReference type="AlphaFoldDB" id="A0A6G1IKL1"/>
<dbReference type="Pfam" id="PF12697">
    <property type="entry name" value="Abhydrolase_6"/>
    <property type="match status" value="1"/>
</dbReference>
<evidence type="ECO:0000313" key="4">
    <source>
        <dbReference type="Proteomes" id="UP000799291"/>
    </source>
</evidence>
<evidence type="ECO:0000259" key="2">
    <source>
        <dbReference type="Pfam" id="PF12697"/>
    </source>
</evidence>
<accession>A0A6G1IKL1</accession>
<evidence type="ECO:0000313" key="3">
    <source>
        <dbReference type="EMBL" id="KAF2678777.1"/>
    </source>
</evidence>
<dbReference type="GO" id="GO:0016787">
    <property type="term" value="F:hydrolase activity"/>
    <property type="evidence" value="ECO:0007669"/>
    <property type="project" value="UniProtKB-KW"/>
</dbReference>
<keyword evidence="1" id="KW-1133">Transmembrane helix</keyword>
<keyword evidence="1" id="KW-0472">Membrane</keyword>
<name>A0A6G1IKL1_9PLEO</name>
<feature type="domain" description="AB hydrolase-1" evidence="2">
    <location>
        <begin position="145"/>
        <end position="279"/>
    </location>
</feature>
<feature type="transmembrane region" description="Helical" evidence="1">
    <location>
        <begin position="7"/>
        <end position="30"/>
    </location>
</feature>
<gene>
    <name evidence="3" type="ORF">K458DRAFT_446224</name>
</gene>
<reference evidence="3" key="1">
    <citation type="journal article" date="2020" name="Stud. Mycol.">
        <title>101 Dothideomycetes genomes: a test case for predicting lifestyles and emergence of pathogens.</title>
        <authorList>
            <person name="Haridas S."/>
            <person name="Albert R."/>
            <person name="Binder M."/>
            <person name="Bloem J."/>
            <person name="Labutti K."/>
            <person name="Salamov A."/>
            <person name="Andreopoulos B."/>
            <person name="Baker S."/>
            <person name="Barry K."/>
            <person name="Bills G."/>
            <person name="Bluhm B."/>
            <person name="Cannon C."/>
            <person name="Castanera R."/>
            <person name="Culley D."/>
            <person name="Daum C."/>
            <person name="Ezra D."/>
            <person name="Gonzalez J."/>
            <person name="Henrissat B."/>
            <person name="Kuo A."/>
            <person name="Liang C."/>
            <person name="Lipzen A."/>
            <person name="Lutzoni F."/>
            <person name="Magnuson J."/>
            <person name="Mondo S."/>
            <person name="Nolan M."/>
            <person name="Ohm R."/>
            <person name="Pangilinan J."/>
            <person name="Park H.-J."/>
            <person name="Ramirez L."/>
            <person name="Alfaro M."/>
            <person name="Sun H."/>
            <person name="Tritt A."/>
            <person name="Yoshinaga Y."/>
            <person name="Zwiers L.-H."/>
            <person name="Turgeon B."/>
            <person name="Goodwin S."/>
            <person name="Spatafora J."/>
            <person name="Crous P."/>
            <person name="Grigoriev I."/>
        </authorList>
    </citation>
    <scope>NUCLEOTIDE SEQUENCE</scope>
    <source>
        <strain evidence="3">CBS 122367</strain>
    </source>
</reference>
<dbReference type="InterPro" id="IPR029058">
    <property type="entry name" value="AB_hydrolase_fold"/>
</dbReference>
<evidence type="ECO:0000256" key="1">
    <source>
        <dbReference type="SAM" id="Phobius"/>
    </source>
</evidence>
<dbReference type="SUPFAM" id="SSF53474">
    <property type="entry name" value="alpha/beta-Hydrolases"/>
    <property type="match status" value="1"/>
</dbReference>
<dbReference type="EMBL" id="MU005609">
    <property type="protein sequence ID" value="KAF2678777.1"/>
    <property type="molecule type" value="Genomic_DNA"/>
</dbReference>
<organism evidence="3 4">
    <name type="scientific">Lentithecium fluviatile CBS 122367</name>
    <dbReference type="NCBI Taxonomy" id="1168545"/>
    <lineage>
        <taxon>Eukaryota</taxon>
        <taxon>Fungi</taxon>
        <taxon>Dikarya</taxon>
        <taxon>Ascomycota</taxon>
        <taxon>Pezizomycotina</taxon>
        <taxon>Dothideomycetes</taxon>
        <taxon>Pleosporomycetidae</taxon>
        <taxon>Pleosporales</taxon>
        <taxon>Massarineae</taxon>
        <taxon>Lentitheciaceae</taxon>
        <taxon>Lentithecium</taxon>
    </lineage>
</organism>
<keyword evidence="4" id="KW-1185">Reference proteome</keyword>
<protein>
    <submittedName>
        <fullName evidence="3">Alpha/beta-hydrolase</fullName>
    </submittedName>
</protein>
<keyword evidence="3" id="KW-0378">Hydrolase</keyword>
<dbReference type="Gene3D" id="3.40.50.1820">
    <property type="entry name" value="alpha/beta hydrolase"/>
    <property type="match status" value="1"/>
</dbReference>
<keyword evidence="1" id="KW-0812">Transmembrane</keyword>
<dbReference type="PANTHER" id="PTHR12277">
    <property type="entry name" value="ALPHA/BETA HYDROLASE DOMAIN-CONTAINING PROTEIN"/>
    <property type="match status" value="1"/>
</dbReference>
<dbReference type="OrthoDB" id="446723at2759"/>
<proteinExistence type="predicted"/>
<dbReference type="PANTHER" id="PTHR12277:SF81">
    <property type="entry name" value="PROTEIN ABHD13"/>
    <property type="match status" value="1"/>
</dbReference>